<protein>
    <submittedName>
        <fullName evidence="1">Uncharacterized protein</fullName>
    </submittedName>
</protein>
<organism evidence="1 2">
    <name type="scientific">Vitis vinifera</name>
    <name type="common">Grape</name>
    <dbReference type="NCBI Taxonomy" id="29760"/>
    <lineage>
        <taxon>Eukaryota</taxon>
        <taxon>Viridiplantae</taxon>
        <taxon>Streptophyta</taxon>
        <taxon>Embryophyta</taxon>
        <taxon>Tracheophyta</taxon>
        <taxon>Spermatophyta</taxon>
        <taxon>Magnoliopsida</taxon>
        <taxon>eudicotyledons</taxon>
        <taxon>Gunneridae</taxon>
        <taxon>Pentapetalae</taxon>
        <taxon>rosids</taxon>
        <taxon>Vitales</taxon>
        <taxon>Vitaceae</taxon>
        <taxon>Viteae</taxon>
        <taxon>Vitis</taxon>
    </lineage>
</organism>
<dbReference type="PaxDb" id="29760-VIT_03s0063g02470.t01"/>
<evidence type="ECO:0000313" key="1">
    <source>
        <dbReference type="EMBL" id="CCB56977.1"/>
    </source>
</evidence>
<dbReference type="AlphaFoldDB" id="F6HQM0"/>
<gene>
    <name evidence="1" type="ordered locus">VIT_03s0063g02470</name>
</gene>
<accession>F6HQM0</accession>
<reference evidence="2" key="1">
    <citation type="journal article" date="2007" name="Nature">
        <title>The grapevine genome sequence suggests ancestral hexaploidization in major angiosperm phyla.</title>
        <authorList>
            <consortium name="The French-Italian Public Consortium for Grapevine Genome Characterization."/>
            <person name="Jaillon O."/>
            <person name="Aury J.-M."/>
            <person name="Noel B."/>
            <person name="Policriti A."/>
            <person name="Clepet C."/>
            <person name="Casagrande A."/>
            <person name="Choisne N."/>
            <person name="Aubourg S."/>
            <person name="Vitulo N."/>
            <person name="Jubin C."/>
            <person name="Vezzi A."/>
            <person name="Legeai F."/>
            <person name="Hugueney P."/>
            <person name="Dasilva C."/>
            <person name="Horner D."/>
            <person name="Mica E."/>
            <person name="Jublot D."/>
            <person name="Poulain J."/>
            <person name="Bruyere C."/>
            <person name="Billault A."/>
            <person name="Segurens B."/>
            <person name="Gouyvenoux M."/>
            <person name="Ugarte E."/>
            <person name="Cattonaro F."/>
            <person name="Anthouard V."/>
            <person name="Vico V."/>
            <person name="Del Fabbro C."/>
            <person name="Alaux M."/>
            <person name="Di Gaspero G."/>
            <person name="Dumas V."/>
            <person name="Felice N."/>
            <person name="Paillard S."/>
            <person name="Juman I."/>
            <person name="Moroldo M."/>
            <person name="Scalabrin S."/>
            <person name="Canaguier A."/>
            <person name="Le Clainche I."/>
            <person name="Malacrida G."/>
            <person name="Durand E."/>
            <person name="Pesole G."/>
            <person name="Laucou V."/>
            <person name="Chatelet P."/>
            <person name="Merdinoglu D."/>
            <person name="Delledonne M."/>
            <person name="Pezzotti M."/>
            <person name="Lecharny A."/>
            <person name="Scarpelli C."/>
            <person name="Artiguenave F."/>
            <person name="Pe M.E."/>
            <person name="Valle G."/>
            <person name="Morgante M."/>
            <person name="Caboche M."/>
            <person name="Adam-Blondon A.-F."/>
            <person name="Weissenbach J."/>
            <person name="Quetier F."/>
            <person name="Wincker P."/>
        </authorList>
    </citation>
    <scope>NUCLEOTIDE SEQUENCE [LARGE SCALE GENOMIC DNA]</scope>
    <source>
        <strain evidence="2">cv. Pinot noir / PN40024</strain>
    </source>
</reference>
<dbReference type="HOGENOM" id="CLU_3225673_0_0_1"/>
<evidence type="ECO:0000313" key="2">
    <source>
        <dbReference type="Proteomes" id="UP000009183"/>
    </source>
</evidence>
<name>F6HQM0_VITVI</name>
<proteinExistence type="predicted"/>
<sequence>MKIRSKPKATLSCNYVCCRSVSKVHICEFRSLVISSGSIYGVHV</sequence>
<dbReference type="Proteomes" id="UP000009183">
    <property type="component" value="Chromosome 3"/>
</dbReference>
<keyword evidence="2" id="KW-1185">Reference proteome</keyword>
<dbReference type="EMBL" id="FN596006">
    <property type="protein sequence ID" value="CCB56977.1"/>
    <property type="molecule type" value="Genomic_DNA"/>
</dbReference>
<dbReference type="InParanoid" id="F6HQM0"/>